<dbReference type="SUPFAM" id="SSF56349">
    <property type="entry name" value="DNA breaking-rejoining enzymes"/>
    <property type="match status" value="1"/>
</dbReference>
<keyword evidence="5" id="KW-1185">Reference proteome</keyword>
<sequence>MLHLVLADSTPATPTSSSSVRYVASDTRATPRRRATSAVIPSQFRPHVLARERLASWTSPYAHETFDVLGRYFPAHVLARWREVALASVTDDTRKNYGAGLLRFIQFCDRYGVPEHLRMPASESLLALFVAEMGAGNVQSGTVQSWLSGLAMWHQVCGAPWNGGSILARTKKGAAAMSSRILPRRPPRSPVSLPHMTALRQHLDMSNTFDAAVWAVACAAWRGCCRLGELLPRDALVFDKQRHMSRGTAWKEGIASNGHAWLSLFAPFTKTKLFEGDWLVFTATADDINVVDALRHHWAVNHSVPDDAPMFAYETATGWATLAKDAFMGRCQEIWVACDLGSVLGHGFRIGGTTFLLLRGTEPWIVMKQGRWSSKAFLRYWRNVEEILPLFIGNTLDSYDSLRITVERSVQRMEGN</sequence>
<dbReference type="GO" id="GO:0006310">
    <property type="term" value="P:DNA recombination"/>
    <property type="evidence" value="ECO:0007669"/>
    <property type="project" value="UniProtKB-KW"/>
</dbReference>
<dbReference type="InterPro" id="IPR011010">
    <property type="entry name" value="DNA_brk_join_enz"/>
</dbReference>
<feature type="compositionally biased region" description="Low complexity" evidence="3">
    <location>
        <begin position="9"/>
        <end position="28"/>
    </location>
</feature>
<gene>
    <name evidence="4" type="ORF">BD626DRAFT_402493</name>
</gene>
<name>A0A550CF45_9AGAR</name>
<dbReference type="EMBL" id="VDMD01000009">
    <property type="protein sequence ID" value="TRM63420.1"/>
    <property type="molecule type" value="Genomic_DNA"/>
</dbReference>
<dbReference type="InterPro" id="IPR052925">
    <property type="entry name" value="Phage_Integrase-like_Recomb"/>
</dbReference>
<reference evidence="4 5" key="1">
    <citation type="journal article" date="2019" name="New Phytol.">
        <title>Comparative genomics reveals unique wood-decay strategies and fruiting body development in the Schizophyllaceae.</title>
        <authorList>
            <person name="Almasi E."/>
            <person name="Sahu N."/>
            <person name="Krizsan K."/>
            <person name="Balint B."/>
            <person name="Kovacs G.M."/>
            <person name="Kiss B."/>
            <person name="Cseklye J."/>
            <person name="Drula E."/>
            <person name="Henrissat B."/>
            <person name="Nagy I."/>
            <person name="Chovatia M."/>
            <person name="Adam C."/>
            <person name="LaButti K."/>
            <person name="Lipzen A."/>
            <person name="Riley R."/>
            <person name="Grigoriev I.V."/>
            <person name="Nagy L.G."/>
        </authorList>
    </citation>
    <scope>NUCLEOTIDE SEQUENCE [LARGE SCALE GENOMIC DNA]</scope>
    <source>
        <strain evidence="4 5">NL-1724</strain>
    </source>
</reference>
<dbReference type="Proteomes" id="UP000320762">
    <property type="component" value="Unassembled WGS sequence"/>
</dbReference>
<dbReference type="AlphaFoldDB" id="A0A550CF45"/>
<dbReference type="GO" id="GO:0003677">
    <property type="term" value="F:DNA binding"/>
    <property type="evidence" value="ECO:0007669"/>
    <property type="project" value="UniProtKB-KW"/>
</dbReference>
<feature type="region of interest" description="Disordered" evidence="3">
    <location>
        <begin position="1"/>
        <end position="29"/>
    </location>
</feature>
<evidence type="ECO:0000313" key="5">
    <source>
        <dbReference type="Proteomes" id="UP000320762"/>
    </source>
</evidence>
<dbReference type="GO" id="GO:0015074">
    <property type="term" value="P:DNA integration"/>
    <property type="evidence" value="ECO:0007669"/>
    <property type="project" value="InterPro"/>
</dbReference>
<organism evidence="4 5">
    <name type="scientific">Schizophyllum amplum</name>
    <dbReference type="NCBI Taxonomy" id="97359"/>
    <lineage>
        <taxon>Eukaryota</taxon>
        <taxon>Fungi</taxon>
        <taxon>Dikarya</taxon>
        <taxon>Basidiomycota</taxon>
        <taxon>Agaricomycotina</taxon>
        <taxon>Agaricomycetes</taxon>
        <taxon>Agaricomycetidae</taxon>
        <taxon>Agaricales</taxon>
        <taxon>Schizophyllaceae</taxon>
        <taxon>Schizophyllum</taxon>
    </lineage>
</organism>
<dbReference type="Gene3D" id="1.10.443.10">
    <property type="entry name" value="Intergrase catalytic core"/>
    <property type="match status" value="1"/>
</dbReference>
<dbReference type="SUPFAM" id="SSF47823">
    <property type="entry name" value="lambda integrase-like, N-terminal domain"/>
    <property type="match status" value="1"/>
</dbReference>
<evidence type="ECO:0008006" key="6">
    <source>
        <dbReference type="Google" id="ProtNLM"/>
    </source>
</evidence>
<evidence type="ECO:0000313" key="4">
    <source>
        <dbReference type="EMBL" id="TRM63420.1"/>
    </source>
</evidence>
<dbReference type="InterPro" id="IPR013762">
    <property type="entry name" value="Integrase-like_cat_sf"/>
</dbReference>
<dbReference type="Gene3D" id="1.10.150.130">
    <property type="match status" value="1"/>
</dbReference>
<dbReference type="OrthoDB" id="2506773at2759"/>
<evidence type="ECO:0000256" key="3">
    <source>
        <dbReference type="SAM" id="MobiDB-lite"/>
    </source>
</evidence>
<keyword evidence="1" id="KW-0238">DNA-binding</keyword>
<dbReference type="STRING" id="97359.A0A550CF45"/>
<protein>
    <recommendedName>
        <fullName evidence="6">Core-binding (CB) domain-containing protein</fullName>
    </recommendedName>
</protein>
<keyword evidence="2" id="KW-0233">DNA recombination</keyword>
<dbReference type="InterPro" id="IPR010998">
    <property type="entry name" value="Integrase_recombinase_N"/>
</dbReference>
<accession>A0A550CF45</accession>
<comment type="caution">
    <text evidence="4">The sequence shown here is derived from an EMBL/GenBank/DDBJ whole genome shotgun (WGS) entry which is preliminary data.</text>
</comment>
<evidence type="ECO:0000256" key="2">
    <source>
        <dbReference type="ARBA" id="ARBA00023172"/>
    </source>
</evidence>
<dbReference type="PANTHER" id="PTHR34605">
    <property type="entry name" value="PHAGE_INTEGRASE DOMAIN-CONTAINING PROTEIN"/>
    <property type="match status" value="1"/>
</dbReference>
<dbReference type="PANTHER" id="PTHR34605:SF4">
    <property type="entry name" value="DNA ADENINE METHYLTRANSFERASE"/>
    <property type="match status" value="1"/>
</dbReference>
<proteinExistence type="predicted"/>
<evidence type="ECO:0000256" key="1">
    <source>
        <dbReference type="ARBA" id="ARBA00023125"/>
    </source>
</evidence>